<accession>A0AA40ST90</accession>
<dbReference type="Proteomes" id="UP001165986">
    <property type="component" value="Unassembled WGS sequence"/>
</dbReference>
<gene>
    <name evidence="2" type="ORF">FNW02_03020</name>
</gene>
<proteinExistence type="predicted"/>
<reference evidence="2" key="1">
    <citation type="submission" date="2019-07" db="EMBL/GenBank/DDBJ databases">
        <title>Toxilogical consequences of a new and cryptic species of cyanobacteria (Komarekiella delphini-convector) recovered from the epidermis of a bottlenose dolphin and 1500 ft. in the air.</title>
        <authorList>
            <person name="Brown A.O."/>
            <person name="Dvorak P."/>
            <person name="Villanueva C.D."/>
            <person name="Foss A.J."/>
            <person name="Garvey A.D."/>
            <person name="Gibson Q.A."/>
            <person name="Johansen J.R."/>
            <person name="Casamatta D.A."/>
        </authorList>
    </citation>
    <scope>NUCLEOTIDE SEQUENCE</scope>
    <source>
        <strain evidence="2">SJRDD-AB1</strain>
    </source>
</reference>
<sequence length="85" mass="9492">MKIKHSLFSPPVCLILQDLGIILHVPGVMGLCSVLICLWFGEYYAIAPFLTTATAAIVLGQMLYRLFPETGETYLRHAINSPSYY</sequence>
<organism evidence="2 3">
    <name type="scientific">Komarekiella delphini-convector SJRDD-AB1</name>
    <dbReference type="NCBI Taxonomy" id="2593771"/>
    <lineage>
        <taxon>Bacteria</taxon>
        <taxon>Bacillati</taxon>
        <taxon>Cyanobacteriota</taxon>
        <taxon>Cyanophyceae</taxon>
        <taxon>Nostocales</taxon>
        <taxon>Nostocaceae</taxon>
        <taxon>Komarekiella</taxon>
        <taxon>Komarekiella delphini-convector</taxon>
    </lineage>
</organism>
<evidence type="ECO:0000256" key="1">
    <source>
        <dbReference type="SAM" id="Phobius"/>
    </source>
</evidence>
<protein>
    <submittedName>
        <fullName evidence="2">Uncharacterized protein</fullName>
    </submittedName>
</protein>
<dbReference type="AlphaFoldDB" id="A0AA40ST90"/>
<dbReference type="EMBL" id="VJXY01000002">
    <property type="protein sequence ID" value="MBD6614853.1"/>
    <property type="molecule type" value="Genomic_DNA"/>
</dbReference>
<keyword evidence="3" id="KW-1185">Reference proteome</keyword>
<comment type="caution">
    <text evidence="2">The sequence shown here is derived from an EMBL/GenBank/DDBJ whole genome shotgun (WGS) entry which is preliminary data.</text>
</comment>
<feature type="transmembrane region" description="Helical" evidence="1">
    <location>
        <begin position="21"/>
        <end position="41"/>
    </location>
</feature>
<evidence type="ECO:0000313" key="2">
    <source>
        <dbReference type="EMBL" id="MBD6614853.1"/>
    </source>
</evidence>
<dbReference type="RefSeq" id="WP_191756117.1">
    <property type="nucleotide sequence ID" value="NZ_VJXY01000002.1"/>
</dbReference>
<evidence type="ECO:0000313" key="3">
    <source>
        <dbReference type="Proteomes" id="UP001165986"/>
    </source>
</evidence>
<feature type="transmembrane region" description="Helical" evidence="1">
    <location>
        <begin position="47"/>
        <end position="67"/>
    </location>
</feature>
<name>A0AA40ST90_9NOST</name>
<keyword evidence="1" id="KW-0812">Transmembrane</keyword>
<keyword evidence="1" id="KW-1133">Transmembrane helix</keyword>
<keyword evidence="1" id="KW-0472">Membrane</keyword>